<name>A0A370QIL1_9FLAO</name>
<dbReference type="SUPFAM" id="SSF51395">
    <property type="entry name" value="FMN-linked oxidoreductases"/>
    <property type="match status" value="1"/>
</dbReference>
<dbReference type="GO" id="GO:0000287">
    <property type="term" value="F:magnesium ion binding"/>
    <property type="evidence" value="ECO:0007669"/>
    <property type="project" value="UniProtKB-UniRule"/>
</dbReference>
<evidence type="ECO:0000256" key="9">
    <source>
        <dbReference type="HAMAP-Rule" id="MF_00112"/>
    </source>
</evidence>
<comment type="catalytic activity">
    <reaction evidence="8 9">
        <text>sn-glycerol 1-phosphate + (2E,6E,10E)-geranylgeranyl diphosphate = sn-3-O-(geranylgeranyl)glycerol 1-phosphate + diphosphate</text>
        <dbReference type="Rhea" id="RHEA:23404"/>
        <dbReference type="ChEBI" id="CHEBI:33019"/>
        <dbReference type="ChEBI" id="CHEBI:57677"/>
        <dbReference type="ChEBI" id="CHEBI:57685"/>
        <dbReference type="ChEBI" id="CHEBI:58756"/>
        <dbReference type="EC" id="2.5.1.41"/>
    </reaction>
</comment>
<keyword evidence="7 9" id="KW-1208">Phospholipid metabolism</keyword>
<gene>
    <name evidence="10" type="ORF">C8D94_10160</name>
</gene>
<evidence type="ECO:0000313" key="10">
    <source>
        <dbReference type="EMBL" id="RDK88191.1"/>
    </source>
</evidence>
<feature type="binding site" evidence="9">
    <location>
        <begin position="206"/>
        <end position="207"/>
    </location>
    <ligand>
        <name>sn-glycerol 1-phosphate</name>
        <dbReference type="ChEBI" id="CHEBI:57685"/>
    </ligand>
</feature>
<keyword evidence="1 9" id="KW-0444">Lipid biosynthesis</keyword>
<dbReference type="InterPro" id="IPR008205">
    <property type="entry name" value="GGGP_HepGP_synthase"/>
</dbReference>
<feature type="binding site" evidence="9">
    <location>
        <position position="27"/>
    </location>
    <ligand>
        <name>Mg(2+)</name>
        <dbReference type="ChEBI" id="CHEBI:18420"/>
    </ligand>
</feature>
<keyword evidence="6 9" id="KW-0594">Phospholipid biosynthesis</keyword>
<dbReference type="NCBIfam" id="TIGR01769">
    <property type="entry name" value="GGGP"/>
    <property type="match status" value="1"/>
</dbReference>
<comment type="caution">
    <text evidence="10">The sequence shown here is derived from an EMBL/GenBank/DDBJ whole genome shotgun (WGS) entry which is preliminary data.</text>
</comment>
<dbReference type="EMBL" id="QRAO01000001">
    <property type="protein sequence ID" value="RDK88191.1"/>
    <property type="molecule type" value="Genomic_DNA"/>
</dbReference>
<dbReference type="InterPro" id="IPR050064">
    <property type="entry name" value="IGPS_HisA/HisF"/>
</dbReference>
<organism evidence="10 11">
    <name type="scientific">Marinirhabdus gelatinilytica</name>
    <dbReference type="NCBI Taxonomy" id="1703343"/>
    <lineage>
        <taxon>Bacteria</taxon>
        <taxon>Pseudomonadati</taxon>
        <taxon>Bacteroidota</taxon>
        <taxon>Flavobacteriia</taxon>
        <taxon>Flavobacteriales</taxon>
        <taxon>Flavobacteriaceae</taxon>
    </lineage>
</organism>
<dbReference type="NCBIfam" id="TIGR01768">
    <property type="entry name" value="GGGP-family"/>
    <property type="match status" value="1"/>
</dbReference>
<comment type="caution">
    <text evidence="9">Lacks conserved residue(s) required for the propagation of feature annotation.</text>
</comment>
<evidence type="ECO:0000313" key="11">
    <source>
        <dbReference type="Proteomes" id="UP000255317"/>
    </source>
</evidence>
<dbReference type="GO" id="GO:0046474">
    <property type="term" value="P:glycerophospholipid biosynthetic process"/>
    <property type="evidence" value="ECO:0007669"/>
    <property type="project" value="UniProtKB-UniRule"/>
</dbReference>
<keyword evidence="4 9" id="KW-0460">Magnesium</keyword>
<dbReference type="PANTHER" id="PTHR21235:SF22">
    <property type="entry name" value="GERANYLGERANYLGLYCERYL PHOSPHATE SYNTHASE"/>
    <property type="match status" value="1"/>
</dbReference>
<reference evidence="10 11" key="1">
    <citation type="submission" date="2018-07" db="EMBL/GenBank/DDBJ databases">
        <title>Genomic Encyclopedia of Type Strains, Phase IV (KMG-IV): sequencing the most valuable type-strain genomes for metagenomic binning, comparative biology and taxonomic classification.</title>
        <authorList>
            <person name="Goeker M."/>
        </authorList>
    </citation>
    <scope>NUCLEOTIDE SEQUENCE [LARGE SCALE GENOMIC DNA]</scope>
    <source>
        <strain evidence="10 11">DSM 101478</strain>
    </source>
</reference>
<evidence type="ECO:0000256" key="5">
    <source>
        <dbReference type="ARBA" id="ARBA00023098"/>
    </source>
</evidence>
<proteinExistence type="inferred from homology"/>
<evidence type="ECO:0000256" key="4">
    <source>
        <dbReference type="ARBA" id="ARBA00022842"/>
    </source>
</evidence>
<dbReference type="HAMAP" id="MF_00112">
    <property type="entry name" value="GGGP_HepGP_synthase"/>
    <property type="match status" value="1"/>
</dbReference>
<dbReference type="NCBIfam" id="NF003198">
    <property type="entry name" value="PRK04169.1-2"/>
    <property type="match status" value="1"/>
</dbReference>
<dbReference type="Proteomes" id="UP000255317">
    <property type="component" value="Unassembled WGS sequence"/>
</dbReference>
<dbReference type="GO" id="GO:0047294">
    <property type="term" value="F:phosphoglycerol geranylgeranyltransferase activity"/>
    <property type="evidence" value="ECO:0007669"/>
    <property type="project" value="UniProtKB-UniRule"/>
</dbReference>
<feature type="binding site" evidence="9">
    <location>
        <begin position="228"/>
        <end position="229"/>
    </location>
    <ligand>
        <name>sn-glycerol 1-phosphate</name>
        <dbReference type="ChEBI" id="CHEBI:57685"/>
    </ligand>
</feature>
<dbReference type="GO" id="GO:0005737">
    <property type="term" value="C:cytoplasm"/>
    <property type="evidence" value="ECO:0007669"/>
    <property type="project" value="InterPro"/>
</dbReference>
<sequence length="237" mass="25422">MNTATTLYQELLSAYNAKEQLLAVLIDPEEFNTGITTQFLKSIPEHTSHLFVGGSTVSKGKTEAVVTALKRQTNTPIIIFPGDVSQITTKANALLFLSLLSGNNSDFLIGQQVKAVSKLRGTQLEVIPTGYLLIEGGNQSAVQRVTQTQPLPQDNIQKIVDTAKAGELLGMQLIYLEAGSGAKTPVSETIITAVQREINIPLLVGGGIRTEAQKNAAYNAGATMVVMGTHFEERKTP</sequence>
<evidence type="ECO:0000256" key="3">
    <source>
        <dbReference type="ARBA" id="ARBA00022723"/>
    </source>
</evidence>
<dbReference type="InterPro" id="IPR038597">
    <property type="entry name" value="GGGP/HepGP_synthase_sf"/>
</dbReference>
<comment type="function">
    <text evidence="9">Prenyltransferase that catalyzes the transfer of the geranylgeranyl moiety of geranylgeranyl diphosphate (GGPP) to the C3 hydroxyl of sn-glycerol-1-phosphate (G1P).</text>
</comment>
<keyword evidence="11" id="KW-1185">Reference proteome</keyword>
<keyword evidence="2 9" id="KW-0808">Transferase</keyword>
<accession>A0A370QIL1</accession>
<dbReference type="AlphaFoldDB" id="A0A370QIL1"/>
<dbReference type="RefSeq" id="WP_115121920.1">
    <property type="nucleotide sequence ID" value="NZ_QRAO01000001.1"/>
</dbReference>
<evidence type="ECO:0000256" key="7">
    <source>
        <dbReference type="ARBA" id="ARBA00023264"/>
    </source>
</evidence>
<keyword evidence="5 9" id="KW-0443">Lipid metabolism</keyword>
<dbReference type="GO" id="GO:0000107">
    <property type="term" value="F:imidazoleglycerol-phosphate synthase activity"/>
    <property type="evidence" value="ECO:0007669"/>
    <property type="project" value="TreeGrafter"/>
</dbReference>
<comment type="cofactor">
    <cofactor evidence="9">
        <name>Mg(2+)</name>
        <dbReference type="ChEBI" id="CHEBI:18420"/>
    </cofactor>
</comment>
<comment type="similarity">
    <text evidence="9">Belongs to the GGGP/HepGP synthase family. Group II subfamily.</text>
</comment>
<protein>
    <recommendedName>
        <fullName evidence="9">Geranylgeranylglyceryl phosphate synthase</fullName>
        <shortName evidence="9">GGGP synthase</shortName>
        <shortName evidence="9">GGGPS</shortName>
        <ecNumber evidence="9">2.5.1.41</ecNumber>
    </recommendedName>
    <alternativeName>
        <fullName evidence="9">(S)-3-O-geranylgeranylglyceryl phosphate synthase</fullName>
    </alternativeName>
    <alternativeName>
        <fullName evidence="9">Phosphoglycerol geranylgeranyltransferase</fullName>
    </alternativeName>
</protein>
<evidence type="ECO:0000256" key="2">
    <source>
        <dbReference type="ARBA" id="ARBA00022679"/>
    </source>
</evidence>
<feature type="binding site" evidence="9">
    <location>
        <begin position="175"/>
        <end position="181"/>
    </location>
    <ligand>
        <name>sn-glycerol 1-phosphate</name>
        <dbReference type="ChEBI" id="CHEBI:57685"/>
    </ligand>
</feature>
<feature type="binding site" evidence="9">
    <location>
        <position position="55"/>
    </location>
    <ligand>
        <name>Mg(2+)</name>
        <dbReference type="ChEBI" id="CHEBI:18420"/>
    </ligand>
</feature>
<dbReference type="EC" id="2.5.1.41" evidence="9"/>
<keyword evidence="3 9" id="KW-0479">Metal-binding</keyword>
<evidence type="ECO:0000256" key="6">
    <source>
        <dbReference type="ARBA" id="ARBA00023209"/>
    </source>
</evidence>
<dbReference type="OrthoDB" id="9807235at2"/>
<evidence type="ECO:0000256" key="8">
    <source>
        <dbReference type="ARBA" id="ARBA00047288"/>
    </source>
</evidence>
<evidence type="ECO:0000256" key="1">
    <source>
        <dbReference type="ARBA" id="ARBA00022516"/>
    </source>
</evidence>
<dbReference type="Gene3D" id="3.20.20.390">
    <property type="entry name" value="FMN-linked oxidoreductases"/>
    <property type="match status" value="1"/>
</dbReference>
<dbReference type="PANTHER" id="PTHR21235">
    <property type="entry name" value="IMIDAZOLE GLYCEROL PHOSPHATE SYNTHASE SUBUNIT HISF/H IGP SYNTHASE SUBUNIT HISF/H"/>
    <property type="match status" value="1"/>
</dbReference>
<dbReference type="InterPro" id="IPR010946">
    <property type="entry name" value="GGGP_synth"/>
</dbReference>
<dbReference type="Pfam" id="PF01884">
    <property type="entry name" value="PcrB"/>
    <property type="match status" value="1"/>
</dbReference>